<evidence type="ECO:0000313" key="15">
    <source>
        <dbReference type="RefSeq" id="XP_015189772.1"/>
    </source>
</evidence>
<evidence type="ECO:0000256" key="13">
    <source>
        <dbReference type="ARBA" id="ARBA00023136"/>
    </source>
</evidence>
<accession>A0ABM1JBD4</accession>
<keyword evidence="8" id="KW-0256">Endoplasmic reticulum</keyword>
<proteinExistence type="inferred from homology"/>
<evidence type="ECO:0000256" key="6">
    <source>
        <dbReference type="ARBA" id="ARBA00022617"/>
    </source>
</evidence>
<sequence length="112" mass="13163">SKDVIIPKNSICVFLFFALHQNEKYWKNPLQFNPDRFLPGNYDIKHFLPFSIVPRGCIGFNLAMLEMKAIIATVLRKFSVHVDVPQKVEDIVLQFDITIKPAKKIFLRFKRR</sequence>
<gene>
    <name evidence="15" type="primary">LOC107073594</name>
</gene>
<keyword evidence="6" id="KW-0349">Heme</keyword>
<comment type="cofactor">
    <cofactor evidence="1">
        <name>heme</name>
        <dbReference type="ChEBI" id="CHEBI:30413"/>
    </cofactor>
</comment>
<dbReference type="Gene3D" id="1.10.630.10">
    <property type="entry name" value="Cytochrome P450"/>
    <property type="match status" value="1"/>
</dbReference>
<dbReference type="GeneID" id="107073594"/>
<dbReference type="InterPro" id="IPR036396">
    <property type="entry name" value="Cyt_P450_sf"/>
</dbReference>
<evidence type="ECO:0000256" key="4">
    <source>
        <dbReference type="ARBA" id="ARBA00004406"/>
    </source>
</evidence>
<evidence type="ECO:0000256" key="11">
    <source>
        <dbReference type="ARBA" id="ARBA00023004"/>
    </source>
</evidence>
<evidence type="ECO:0000313" key="14">
    <source>
        <dbReference type="Proteomes" id="UP000694924"/>
    </source>
</evidence>
<feature type="non-terminal residue" evidence="15">
    <location>
        <position position="1"/>
    </location>
</feature>
<name>A0ABM1JBD4_POLDO</name>
<evidence type="ECO:0000256" key="12">
    <source>
        <dbReference type="ARBA" id="ARBA00023033"/>
    </source>
</evidence>
<evidence type="ECO:0000256" key="7">
    <source>
        <dbReference type="ARBA" id="ARBA00022723"/>
    </source>
</evidence>
<dbReference type="SUPFAM" id="SSF48264">
    <property type="entry name" value="Cytochrome P450"/>
    <property type="match status" value="1"/>
</dbReference>
<dbReference type="InterPro" id="IPR001128">
    <property type="entry name" value="Cyt_P450"/>
</dbReference>
<comment type="similarity">
    <text evidence="5">Belongs to the cytochrome P450 family.</text>
</comment>
<dbReference type="RefSeq" id="XP_015189772.1">
    <property type="nucleotide sequence ID" value="XM_015334286.1"/>
</dbReference>
<protein>
    <submittedName>
        <fullName evidence="15">Cytochrome P450 4c3-like</fullName>
    </submittedName>
</protein>
<dbReference type="PANTHER" id="PTHR24291:SF189">
    <property type="entry name" value="CYTOCHROME P450 4C3-RELATED"/>
    <property type="match status" value="1"/>
</dbReference>
<organism evidence="14 15">
    <name type="scientific">Polistes dominula</name>
    <name type="common">European paper wasp</name>
    <name type="synonym">Vespa dominula</name>
    <dbReference type="NCBI Taxonomy" id="743375"/>
    <lineage>
        <taxon>Eukaryota</taxon>
        <taxon>Metazoa</taxon>
        <taxon>Ecdysozoa</taxon>
        <taxon>Arthropoda</taxon>
        <taxon>Hexapoda</taxon>
        <taxon>Insecta</taxon>
        <taxon>Pterygota</taxon>
        <taxon>Neoptera</taxon>
        <taxon>Endopterygota</taxon>
        <taxon>Hymenoptera</taxon>
        <taxon>Apocrita</taxon>
        <taxon>Aculeata</taxon>
        <taxon>Vespoidea</taxon>
        <taxon>Vespidae</taxon>
        <taxon>Polistinae</taxon>
        <taxon>Polistini</taxon>
        <taxon>Polistes</taxon>
    </lineage>
</organism>
<dbReference type="PRINTS" id="PR00463">
    <property type="entry name" value="EP450I"/>
</dbReference>
<comment type="subcellular location">
    <subcellularLocation>
        <location evidence="4">Endoplasmic reticulum membrane</location>
        <topology evidence="4">Peripheral membrane protein</topology>
    </subcellularLocation>
    <subcellularLocation>
        <location evidence="3">Microsome membrane</location>
        <topology evidence="3">Peripheral membrane protein</topology>
    </subcellularLocation>
</comment>
<keyword evidence="13" id="KW-0472">Membrane</keyword>
<evidence type="ECO:0000256" key="10">
    <source>
        <dbReference type="ARBA" id="ARBA00023002"/>
    </source>
</evidence>
<keyword evidence="11" id="KW-0408">Iron</keyword>
<dbReference type="Pfam" id="PF00067">
    <property type="entry name" value="p450"/>
    <property type="match status" value="1"/>
</dbReference>
<evidence type="ECO:0000256" key="2">
    <source>
        <dbReference type="ARBA" id="ARBA00003690"/>
    </source>
</evidence>
<keyword evidence="10" id="KW-0560">Oxidoreductase</keyword>
<dbReference type="PANTHER" id="PTHR24291">
    <property type="entry name" value="CYTOCHROME P450 FAMILY 4"/>
    <property type="match status" value="1"/>
</dbReference>
<evidence type="ECO:0000256" key="1">
    <source>
        <dbReference type="ARBA" id="ARBA00001971"/>
    </source>
</evidence>
<keyword evidence="9" id="KW-0492">Microsome</keyword>
<reference evidence="15" key="1">
    <citation type="submission" date="2025-08" db="UniProtKB">
        <authorList>
            <consortium name="RefSeq"/>
        </authorList>
    </citation>
    <scope>IDENTIFICATION</scope>
    <source>
        <tissue evidence="15">Whole body</tissue>
    </source>
</reference>
<keyword evidence="7" id="KW-0479">Metal-binding</keyword>
<dbReference type="InterPro" id="IPR002401">
    <property type="entry name" value="Cyt_P450_E_grp-I"/>
</dbReference>
<comment type="function">
    <text evidence="2">May be involved in the metabolism of insect hormones and in the breakdown of synthetic insecticides.</text>
</comment>
<dbReference type="InterPro" id="IPR050196">
    <property type="entry name" value="Cytochrome_P450_Monoox"/>
</dbReference>
<evidence type="ECO:0000256" key="9">
    <source>
        <dbReference type="ARBA" id="ARBA00022848"/>
    </source>
</evidence>
<evidence type="ECO:0000256" key="3">
    <source>
        <dbReference type="ARBA" id="ARBA00004174"/>
    </source>
</evidence>
<evidence type="ECO:0000256" key="5">
    <source>
        <dbReference type="ARBA" id="ARBA00010617"/>
    </source>
</evidence>
<keyword evidence="14" id="KW-1185">Reference proteome</keyword>
<keyword evidence="12" id="KW-0503">Monooxygenase</keyword>
<dbReference type="Proteomes" id="UP000694924">
    <property type="component" value="Unplaced"/>
</dbReference>
<evidence type="ECO:0000256" key="8">
    <source>
        <dbReference type="ARBA" id="ARBA00022824"/>
    </source>
</evidence>